<reference evidence="1" key="1">
    <citation type="journal article" date="2020" name="Nature">
        <title>Giant virus diversity and host interactions through global metagenomics.</title>
        <authorList>
            <person name="Schulz F."/>
            <person name="Roux S."/>
            <person name="Paez-Espino D."/>
            <person name="Jungbluth S."/>
            <person name="Walsh D.A."/>
            <person name="Denef V.J."/>
            <person name="McMahon K.D."/>
            <person name="Konstantinidis K.T."/>
            <person name="Eloe-Fadrosh E.A."/>
            <person name="Kyrpides N.C."/>
            <person name="Woyke T."/>
        </authorList>
    </citation>
    <scope>NUCLEOTIDE SEQUENCE</scope>
    <source>
        <strain evidence="1">GVMAG-M-3300025695-21</strain>
    </source>
</reference>
<evidence type="ECO:0008006" key="2">
    <source>
        <dbReference type="Google" id="ProtNLM"/>
    </source>
</evidence>
<dbReference type="EMBL" id="MN740299">
    <property type="protein sequence ID" value="QHT99008.1"/>
    <property type="molecule type" value="Genomic_DNA"/>
</dbReference>
<organism evidence="1">
    <name type="scientific">viral metagenome</name>
    <dbReference type="NCBI Taxonomy" id="1070528"/>
    <lineage>
        <taxon>unclassified sequences</taxon>
        <taxon>metagenomes</taxon>
        <taxon>organismal metagenomes</taxon>
    </lineage>
</organism>
<protein>
    <recommendedName>
        <fullName evidence="2">Glycosyltransferase</fullName>
    </recommendedName>
</protein>
<sequence>MVLKFLTFGSHNGGIHANYIDAAVRLANQVKELKLFDEIIVYTGNNLKEDTEFWNKHGEFILNNRRGFGYWLWKPYIIKKTMENMNEGDILLYLDGGCEFEIEEKEWLEYCIEKVKTDKIVITDTRDQLENKWNKMDLIEKLNMNDDKYLNTFQNAATMSMYYICKETRDLVNEWYDLCCDYHNIDDSPSIKKNLETFIEHRHDQSVFSLLIKKYGIYSDVKLDDNDDKCIKIYRNKNGQSMLEYYKNKKQFT</sequence>
<dbReference type="AlphaFoldDB" id="A0A6C0J060"/>
<evidence type="ECO:0000313" key="1">
    <source>
        <dbReference type="EMBL" id="QHT99008.1"/>
    </source>
</evidence>
<proteinExistence type="predicted"/>
<name>A0A6C0J060_9ZZZZ</name>
<accession>A0A6C0J060</accession>